<proteinExistence type="predicted"/>
<comment type="caution">
    <text evidence="1">The sequence shown here is derived from an EMBL/GenBank/DDBJ whole genome shotgun (WGS) entry which is preliminary data.</text>
</comment>
<dbReference type="EMBL" id="JAPESX010000012">
    <property type="protein sequence ID" value="KAJ8124080.1"/>
    <property type="molecule type" value="Genomic_DNA"/>
</dbReference>
<evidence type="ECO:0000313" key="2">
    <source>
        <dbReference type="Proteomes" id="UP001153334"/>
    </source>
</evidence>
<dbReference type="Proteomes" id="UP001153334">
    <property type="component" value="Unassembled WGS sequence"/>
</dbReference>
<name>A0ACC2J9G6_9PEZI</name>
<accession>A0ACC2J9G6</accession>
<sequence>MLRTRRDGGRKKINAGYDAYISAKKKEIGEQYAAETKKRSTEAKALLTRYVEALEQRASIEKSIEELVVKAREDLEDLAIILEATYSGRQQQCAAAVGSFDSIEDAPAKDAAVGKDTIFDIQAETQEDTAEKNCAADSTPQNEEQGQDDIFGQISW</sequence>
<organism evidence="1 2">
    <name type="scientific">Nemania bipapillata</name>
    <dbReference type="NCBI Taxonomy" id="110536"/>
    <lineage>
        <taxon>Eukaryota</taxon>
        <taxon>Fungi</taxon>
        <taxon>Dikarya</taxon>
        <taxon>Ascomycota</taxon>
        <taxon>Pezizomycotina</taxon>
        <taxon>Sordariomycetes</taxon>
        <taxon>Xylariomycetidae</taxon>
        <taxon>Xylariales</taxon>
        <taxon>Xylariaceae</taxon>
        <taxon>Nemania</taxon>
    </lineage>
</organism>
<reference evidence="1" key="1">
    <citation type="submission" date="2022-11" db="EMBL/GenBank/DDBJ databases">
        <title>Genome Sequence of Nemania bipapillata.</title>
        <authorList>
            <person name="Buettner E."/>
        </authorList>
    </citation>
    <scope>NUCLEOTIDE SEQUENCE</scope>
    <source>
        <strain evidence="1">CP14</strain>
    </source>
</reference>
<protein>
    <submittedName>
        <fullName evidence="1">Uncharacterized protein</fullName>
    </submittedName>
</protein>
<evidence type="ECO:0000313" key="1">
    <source>
        <dbReference type="EMBL" id="KAJ8124080.1"/>
    </source>
</evidence>
<gene>
    <name evidence="1" type="ORF">ONZ43_g116</name>
</gene>
<keyword evidence="2" id="KW-1185">Reference proteome</keyword>